<dbReference type="SUPFAM" id="SSF47336">
    <property type="entry name" value="ACP-like"/>
    <property type="match status" value="2"/>
</dbReference>
<dbReference type="InterPro" id="IPR042099">
    <property type="entry name" value="ANL_N_sf"/>
</dbReference>
<keyword evidence="5" id="KW-1185">Reference proteome</keyword>
<dbReference type="InterPro" id="IPR020845">
    <property type="entry name" value="AMP-binding_CS"/>
</dbReference>
<dbReference type="Gene3D" id="3.30.559.10">
    <property type="entry name" value="Chloramphenicol acetyltransferase-like domain"/>
    <property type="match status" value="2"/>
</dbReference>
<feature type="domain" description="Carrier" evidence="3">
    <location>
        <begin position="1616"/>
        <end position="1689"/>
    </location>
</feature>
<dbReference type="PANTHER" id="PTHR45527:SF1">
    <property type="entry name" value="FATTY ACID SYNTHASE"/>
    <property type="match status" value="1"/>
</dbReference>
<dbReference type="InterPro" id="IPR023213">
    <property type="entry name" value="CAT-like_dom_sf"/>
</dbReference>
<dbReference type="Gene3D" id="3.40.50.980">
    <property type="match status" value="2"/>
</dbReference>
<dbReference type="GO" id="GO:0031177">
    <property type="term" value="F:phosphopantetheine binding"/>
    <property type="evidence" value="ECO:0007669"/>
    <property type="project" value="TreeGrafter"/>
</dbReference>
<gene>
    <name evidence="4" type="ORF">JMN32_25120</name>
</gene>
<dbReference type="PROSITE" id="PS00455">
    <property type="entry name" value="AMP_BINDING"/>
    <property type="match status" value="2"/>
</dbReference>
<sequence>MQYKTLIELISHQSTLSDKGVVFIEGDEEKFLSYRDLLKRALTVLTFLQSKDLKKGDELIFQIDDNESFIILFWASILGGIIPVPLTVGHKDEHKRKVLNVWNVLSNPFILISSKGLSDLGVFAEINEYGDVFKKILTRSLLESKVFESRESVPARPDINPGDIAFIQFSSGSTGTPKGVTLTHHNLLTNIRDIGEAAGYTDLDSTLSWMPLTHDMGLIGFHLNPLLYGMNQYLIHTNIFIRRPSIWMDKASKHRITILCSPNFGYRYLLKHMSAKKSYNWDLSSVRLIYNGAEPISEELAFEFIDAMERYQLSHDAMCPVYGLAEASLAVSISDLEDKVNSLTVSRGSLGVGEEVLVAQENDEDTIPFVNVGRPIGESKLKIANRQGEEFEEGYVGHVFIKGENVTSGYYNNPEVNREMIINGWLNTGDTGFYHQGNLYIIGRSKDIIFVNGQNYYPHDLERVAEGIPGVELNKIVVSGYFDSSEQKDIVLVFVLFRGKNEDFVVLAEQIRKHLNLHFGFEADYILPVREIPKTTSGKLQRFRLVESFRKGDFAHVTKTLAALVDALPSNNDMSPPETELEEKILSLWKQLLPKHRQLIGTTTRFFEAGGNSLTAFRLLSQIQELFGFQIDIYTFFKNQTIRQLAGLIETTESTIVDGIIKCEKRQDYPLSSYQKRLYYAWAANKDTLTYNIPLVFKLNTPLEKERLRVSLEALCARHPILKASFGQKDGIPLFFIRQSTIIDMQVTPDVNGAPEEVLKAYIQPFDLERDPLFRVRLIAVNGVSYLFIDVHHSICDGLSLNQLVRELITLYDGHTLSQIDVDYTDFVIWEKERLRTDFSEALEFFKEKQEQLPSTLNLFADRPRPAIFDSSGKTLTFELGTKQSRALKNMAMDAGCSLNSVLFAAYALLLSKYSGQDTLCVGIPVHMREHMQLPDMAGMFVNSVPVVVHIDSEQSFEHYLESVTANILEVVRFARCPFEKIVDHIQKRSDASRNPLFDTMFVLHHHWDSELKSEAGIWKQSFIDSGTSKFDISLHVFDGEENMRFSLEYATALFDQWRMEQFASHFRTLLGNITKSSPKLPLKRLSSYSAEQENMILEHPKFQGVEESFTLENQIHHWFEKQARQTPDHVAIRFGNNTWSFNTLSQKSDELAEVLRELGVEAGKVALFLDRSPEFVIAVLGVLKAGATFIPLDTQLPEERVYRIVEDSECELIFSEKEIGASISSLYIQESTFGDIQLFKRVKESVNRGSKEEITPAYIIYTSGTTGNPKGVKVGHVSLINYVGWGARSYIGTDVDVAFPLFTSISFDLTLTSLFIPLVTGNEIVIYQDNEDDILIERIIEEGRCNVIKLTPAHLKVLTSLSFEPAIKKKIKRFIVGGERLDWKLSDDVWKMFGEHLEIYNEYGPTEATVGCMIHKFDPATETRSVPIGVPISNTTIYLLDTELQPVPKGVHGELYIGGKGLALGYHNNPASTAEKFIENPFEPGTLMYKTGDVAVEVENGVIEYINRIDNQVKINGYRIELAEIEYELNNFMGIRDALVHTREGASGAMILDAYYLSEQSLESEAIKTFLASRLPHYMIPLTYTHLDFIPLTKNGKVDYNALKPGANTVQQVGRELTAMEALILPVYQKVLNTKIGVDDNFFAEGGDSIKAVQISAQLRNKGLQVTPREVLSHFSVAQLSPVVSRLELKNPHYQELQSGSFAMPPIISWFFNHNFENVNYYNQSVVLNFKSDIQIEVLSKVMEELIRRHDGLRLNYNPESKQLFYNNSHLGPFDIPVIEIADEESLADKCQAIKMSMDLKNGLLFKAVIFQTNNGPKSLFLTAHHLVVDGVSWRILLEDLQQWYQEYAAGMLLTLSEKTAPVSKLATAFADIPENSLSKEKCDFWAWHKSSPFKIPCDFETSDWSLQNTETINFESESGLTNFLVKEAFKTHEVDARTILNTALVMSLCKWLGLKEVQIEQEGHGRTFDEQDFSRTCGWFTSIFPTRFTWDDGQITSILSQVKSIFNSITDGGIGYVHYQLQNGVPHTDLTEFRFNFLGIFDGEFDNDTFKYAPISTGLEVAPENHFTAKIEVNALIVSGVLTTIFSYNKKAFSKDTVHALKDLFEESLALVVDHLSQDKHIQFRPEDFEMATLEQEELDDLFD</sequence>
<dbReference type="InterPro" id="IPR010071">
    <property type="entry name" value="AA_adenyl_dom"/>
</dbReference>
<name>A0A937G2R6_9BACT</name>
<dbReference type="Proteomes" id="UP000614216">
    <property type="component" value="Unassembled WGS sequence"/>
</dbReference>
<dbReference type="SUPFAM" id="SSF52777">
    <property type="entry name" value="CoA-dependent acyltransferases"/>
    <property type="match status" value="4"/>
</dbReference>
<dbReference type="Gene3D" id="3.40.50.12780">
    <property type="entry name" value="N-terminal domain of ligase-like"/>
    <property type="match status" value="1"/>
</dbReference>
<dbReference type="NCBIfam" id="TIGR01720">
    <property type="entry name" value="NRPS-para261"/>
    <property type="match status" value="1"/>
</dbReference>
<dbReference type="CDD" id="cd19531">
    <property type="entry name" value="LCL_NRPS-like"/>
    <property type="match status" value="1"/>
</dbReference>
<proteinExistence type="predicted"/>
<dbReference type="GO" id="GO:0044550">
    <property type="term" value="P:secondary metabolite biosynthetic process"/>
    <property type="evidence" value="ECO:0007669"/>
    <property type="project" value="TreeGrafter"/>
</dbReference>
<dbReference type="Gene3D" id="2.30.38.10">
    <property type="entry name" value="Luciferase, Domain 3"/>
    <property type="match status" value="1"/>
</dbReference>
<dbReference type="GO" id="GO:0005737">
    <property type="term" value="C:cytoplasm"/>
    <property type="evidence" value="ECO:0007669"/>
    <property type="project" value="TreeGrafter"/>
</dbReference>
<dbReference type="Pfam" id="PF00668">
    <property type="entry name" value="Condensation"/>
    <property type="match status" value="2"/>
</dbReference>
<evidence type="ECO:0000313" key="4">
    <source>
        <dbReference type="EMBL" id="MBL6449617.1"/>
    </source>
</evidence>
<dbReference type="SUPFAM" id="SSF56801">
    <property type="entry name" value="Acetyl-CoA synthetase-like"/>
    <property type="match status" value="2"/>
</dbReference>
<keyword evidence="2" id="KW-0597">Phosphoprotein</keyword>
<dbReference type="RefSeq" id="WP_202859165.1">
    <property type="nucleotide sequence ID" value="NZ_JAEUGD010000067.1"/>
</dbReference>
<dbReference type="EMBL" id="JAEUGD010000067">
    <property type="protein sequence ID" value="MBL6449617.1"/>
    <property type="molecule type" value="Genomic_DNA"/>
</dbReference>
<protein>
    <submittedName>
        <fullName evidence="4">Amino acid adenylation domain-containing protein</fullName>
    </submittedName>
</protein>
<dbReference type="InterPro" id="IPR000873">
    <property type="entry name" value="AMP-dep_synth/lig_dom"/>
</dbReference>
<evidence type="ECO:0000259" key="3">
    <source>
        <dbReference type="PROSITE" id="PS50075"/>
    </source>
</evidence>
<evidence type="ECO:0000256" key="1">
    <source>
        <dbReference type="ARBA" id="ARBA00022450"/>
    </source>
</evidence>
<accession>A0A937G2R6</accession>
<dbReference type="InterPro" id="IPR045851">
    <property type="entry name" value="AMP-bd_C_sf"/>
</dbReference>
<evidence type="ECO:0000256" key="2">
    <source>
        <dbReference type="ARBA" id="ARBA00022553"/>
    </source>
</evidence>
<dbReference type="InterPro" id="IPR001242">
    <property type="entry name" value="Condensation_dom"/>
</dbReference>
<reference evidence="4" key="1">
    <citation type="submission" date="2021-01" db="EMBL/GenBank/DDBJ databases">
        <title>Fulvivirga kasyanovii gen. nov., sp nov., a novel member of the phylum Bacteroidetes isolated from seawater in a mussel farm.</title>
        <authorList>
            <person name="Zhao L.-H."/>
            <person name="Wang Z.-J."/>
        </authorList>
    </citation>
    <scope>NUCLEOTIDE SEQUENCE</scope>
    <source>
        <strain evidence="4">29W222</strain>
    </source>
</reference>
<dbReference type="PROSITE" id="PS50075">
    <property type="entry name" value="CARRIER"/>
    <property type="match status" value="2"/>
</dbReference>
<dbReference type="InterPro" id="IPR009081">
    <property type="entry name" value="PP-bd_ACP"/>
</dbReference>
<dbReference type="InterPro" id="IPR036736">
    <property type="entry name" value="ACP-like_sf"/>
</dbReference>
<dbReference type="GO" id="GO:0003824">
    <property type="term" value="F:catalytic activity"/>
    <property type="evidence" value="ECO:0007669"/>
    <property type="project" value="InterPro"/>
</dbReference>
<keyword evidence="1" id="KW-0596">Phosphopantetheine</keyword>
<feature type="domain" description="Carrier" evidence="3">
    <location>
        <begin position="576"/>
        <end position="653"/>
    </location>
</feature>
<dbReference type="Gene3D" id="3.30.300.30">
    <property type="match status" value="2"/>
</dbReference>
<organism evidence="4 5">
    <name type="scientific">Fulvivirga marina</name>
    <dbReference type="NCBI Taxonomy" id="2494733"/>
    <lineage>
        <taxon>Bacteria</taxon>
        <taxon>Pseudomonadati</taxon>
        <taxon>Bacteroidota</taxon>
        <taxon>Cytophagia</taxon>
        <taxon>Cytophagales</taxon>
        <taxon>Fulvivirgaceae</taxon>
        <taxon>Fulvivirga</taxon>
    </lineage>
</organism>
<comment type="caution">
    <text evidence="4">The sequence shown here is derived from an EMBL/GenBank/DDBJ whole genome shotgun (WGS) entry which is preliminary data.</text>
</comment>
<dbReference type="FunFam" id="2.30.38.10:FF:000001">
    <property type="entry name" value="Non-ribosomal peptide synthetase PvdI"/>
    <property type="match status" value="1"/>
</dbReference>
<dbReference type="PANTHER" id="PTHR45527">
    <property type="entry name" value="NONRIBOSOMAL PEPTIDE SYNTHETASE"/>
    <property type="match status" value="1"/>
</dbReference>
<dbReference type="Gene3D" id="3.30.559.30">
    <property type="entry name" value="Nonribosomal peptide synthetase, condensation domain"/>
    <property type="match status" value="2"/>
</dbReference>
<evidence type="ECO:0000313" key="5">
    <source>
        <dbReference type="Proteomes" id="UP000614216"/>
    </source>
</evidence>
<dbReference type="Pfam" id="PF00501">
    <property type="entry name" value="AMP-binding"/>
    <property type="match status" value="2"/>
</dbReference>
<dbReference type="InterPro" id="IPR010060">
    <property type="entry name" value="NRPS_synth"/>
</dbReference>
<dbReference type="Pfam" id="PF00550">
    <property type="entry name" value="PP-binding"/>
    <property type="match status" value="2"/>
</dbReference>
<dbReference type="Gene3D" id="1.10.1200.10">
    <property type="entry name" value="ACP-like"/>
    <property type="match status" value="2"/>
</dbReference>
<dbReference type="NCBIfam" id="TIGR01733">
    <property type="entry name" value="AA-adenyl-dom"/>
    <property type="match status" value="1"/>
</dbReference>
<dbReference type="GO" id="GO:0043041">
    <property type="term" value="P:amino acid activation for nonribosomal peptide biosynthetic process"/>
    <property type="evidence" value="ECO:0007669"/>
    <property type="project" value="TreeGrafter"/>
</dbReference>